<comment type="caution">
    <text evidence="2">The sequence shown here is derived from an EMBL/GenBank/DDBJ whole genome shotgun (WGS) entry which is preliminary data.</text>
</comment>
<dbReference type="Proteomes" id="UP001320159">
    <property type="component" value="Unassembled WGS sequence"/>
</dbReference>
<keyword evidence="3" id="KW-1185">Reference proteome</keyword>
<sequence length="200" mass="22080">MNKDDSGWDLGVITGLGITVASAVLLLAAFCIFKGTAPSDTTIALHSTVCEITGDIDMAYSLTIPYTYERSYDLDNVDVMIASDHIIAMGAGCKTFVKPLTARVYPAKCIEEQHVLWNDTAGMREYLNRTYGATGTDELPLDDHSFKKFRGIMEKAAESMIMDPLKISGKDGLTIEKTFIHVRDPGQNIRREGFVFISTR</sequence>
<keyword evidence="1" id="KW-0812">Transmembrane</keyword>
<evidence type="ECO:0000256" key="1">
    <source>
        <dbReference type="SAM" id="Phobius"/>
    </source>
</evidence>
<gene>
    <name evidence="2" type="ORF">CUJ83_14865</name>
</gene>
<dbReference type="AlphaFoldDB" id="A0AAP2RHF4"/>
<evidence type="ECO:0000313" key="3">
    <source>
        <dbReference type="Proteomes" id="UP001320159"/>
    </source>
</evidence>
<feature type="transmembrane region" description="Helical" evidence="1">
    <location>
        <begin position="12"/>
        <end position="33"/>
    </location>
</feature>
<accession>A0AAP2RHF4</accession>
<name>A0AAP2RHF4_9EURY</name>
<dbReference type="RefSeq" id="WP_230743279.1">
    <property type="nucleotide sequence ID" value="NZ_PGCK01000016.1"/>
</dbReference>
<keyword evidence="1" id="KW-0472">Membrane</keyword>
<keyword evidence="1" id="KW-1133">Transmembrane helix</keyword>
<protein>
    <submittedName>
        <fullName evidence="2">Uncharacterized protein</fullName>
    </submittedName>
</protein>
<dbReference type="EMBL" id="PGCK01000016">
    <property type="protein sequence ID" value="MCD1296282.1"/>
    <property type="molecule type" value="Genomic_DNA"/>
</dbReference>
<evidence type="ECO:0000313" key="2">
    <source>
        <dbReference type="EMBL" id="MCD1296282.1"/>
    </source>
</evidence>
<reference evidence="2 3" key="1">
    <citation type="submission" date="2017-11" db="EMBL/GenBank/DDBJ databases">
        <title>Isolation and Characterization of Family Methanocellaceae Species from Potential Methane Hydrate Area Offshore Southwestern Taiwan.</title>
        <authorList>
            <person name="Zhang W.-L."/>
            <person name="Chen W.-C."/>
            <person name="Lai M.-C."/>
            <person name="Chen S.-C."/>
        </authorList>
    </citation>
    <scope>NUCLEOTIDE SEQUENCE [LARGE SCALE GENOMIC DNA]</scope>
    <source>
        <strain evidence="2 3">CWC-04</strain>
    </source>
</reference>
<proteinExistence type="predicted"/>
<organism evidence="2 3">
    <name type="scientific">Methanooceanicella nereidis</name>
    <dbReference type="NCBI Taxonomy" id="2052831"/>
    <lineage>
        <taxon>Archaea</taxon>
        <taxon>Methanobacteriati</taxon>
        <taxon>Methanobacteriota</taxon>
        <taxon>Stenosarchaea group</taxon>
        <taxon>Methanomicrobia</taxon>
        <taxon>Methanocellales</taxon>
        <taxon>Methanocellaceae</taxon>
        <taxon>Methanooceanicella</taxon>
    </lineage>
</organism>